<evidence type="ECO:0000313" key="1">
    <source>
        <dbReference type="EMBL" id="EMD82377.1"/>
    </source>
</evidence>
<gene>
    <name evidence="1" type="ORF">C725_2098</name>
</gene>
<proteinExistence type="predicted"/>
<keyword evidence="2" id="KW-1185">Reference proteome</keyword>
<dbReference type="EMBL" id="AMRV01000007">
    <property type="protein sequence ID" value="EMD82377.1"/>
    <property type="molecule type" value="Genomic_DNA"/>
</dbReference>
<evidence type="ECO:0000313" key="2">
    <source>
        <dbReference type="Proteomes" id="UP000011717"/>
    </source>
</evidence>
<comment type="caution">
    <text evidence="1">The sequence shown here is derived from an EMBL/GenBank/DDBJ whole genome shotgun (WGS) entry which is preliminary data.</text>
</comment>
<name>M2U328_9SPHN</name>
<accession>M2U328</accession>
<dbReference type="Proteomes" id="UP000011717">
    <property type="component" value="Unassembled WGS sequence"/>
</dbReference>
<protein>
    <submittedName>
        <fullName evidence="1">Uncharacterized protein</fullName>
    </submittedName>
</protein>
<organism evidence="1 2">
    <name type="scientific">Pacificimonas flava</name>
    <dbReference type="NCBI Taxonomy" id="1234595"/>
    <lineage>
        <taxon>Bacteria</taxon>
        <taxon>Pseudomonadati</taxon>
        <taxon>Pseudomonadota</taxon>
        <taxon>Alphaproteobacteria</taxon>
        <taxon>Sphingomonadales</taxon>
        <taxon>Sphingosinicellaceae</taxon>
        <taxon>Pacificimonas</taxon>
    </lineage>
</organism>
<dbReference type="AlphaFoldDB" id="M2U328"/>
<sequence>MHGTIGLLLDDDGSIANISACDDIADLDLDQVTAAQLAVDGEVEKCFVPQSAFAVEMEADRPDLFLS</sequence>
<reference evidence="1 2" key="1">
    <citation type="journal article" date="2013" name="Genome Announc.">
        <title>Draft Genome Sequence of Strain JLT2015T, Belonging to the Family Sphingomonadaceae of the Alphaproteobacteria.</title>
        <authorList>
            <person name="Tang K."/>
            <person name="Liu K."/>
            <person name="Li S."/>
            <person name="Jiao N."/>
        </authorList>
    </citation>
    <scope>NUCLEOTIDE SEQUENCE [LARGE SCALE GENOMIC DNA]</scope>
    <source>
        <strain evidence="1 2">JLT2015</strain>
    </source>
</reference>